<dbReference type="SUPFAM" id="SSF51984">
    <property type="entry name" value="MurCD N-terminal domain"/>
    <property type="match status" value="1"/>
</dbReference>
<dbReference type="InterPro" id="IPR036615">
    <property type="entry name" value="Mur_ligase_C_dom_sf"/>
</dbReference>
<evidence type="ECO:0000256" key="5">
    <source>
        <dbReference type="ARBA" id="ARBA00022741"/>
    </source>
</evidence>
<feature type="domain" description="Mur ligase central" evidence="8">
    <location>
        <begin position="107"/>
        <end position="286"/>
    </location>
</feature>
<evidence type="ECO:0000256" key="4">
    <source>
        <dbReference type="ARBA" id="ARBA00022598"/>
    </source>
</evidence>
<dbReference type="GO" id="GO:0008764">
    <property type="term" value="F:UDP-N-acetylmuramoylalanine-D-glutamate ligase activity"/>
    <property type="evidence" value="ECO:0007669"/>
    <property type="project" value="UniProtKB-UniRule"/>
</dbReference>
<dbReference type="Gene3D" id="3.40.50.720">
    <property type="entry name" value="NAD(P)-binding Rossmann-like Domain"/>
    <property type="match status" value="1"/>
</dbReference>
<gene>
    <name evidence="7 9" type="primary">murD</name>
    <name evidence="9" type="ORF">CPBP_01238</name>
</gene>
<dbReference type="GO" id="GO:0008360">
    <property type="term" value="P:regulation of cell shape"/>
    <property type="evidence" value="ECO:0007669"/>
    <property type="project" value="UniProtKB-KW"/>
</dbReference>
<evidence type="ECO:0000256" key="7">
    <source>
        <dbReference type="HAMAP-Rule" id="MF_00639"/>
    </source>
</evidence>
<evidence type="ECO:0000256" key="2">
    <source>
        <dbReference type="ARBA" id="ARBA00004752"/>
    </source>
</evidence>
<dbReference type="Proteomes" id="UP000594001">
    <property type="component" value="Chromosome"/>
</dbReference>
<dbReference type="PANTHER" id="PTHR43692">
    <property type="entry name" value="UDP-N-ACETYLMURAMOYLALANINE--D-GLUTAMATE LIGASE"/>
    <property type="match status" value="1"/>
</dbReference>
<keyword evidence="7" id="KW-0573">Peptidoglycan synthesis</keyword>
<reference evidence="9 10" key="1">
    <citation type="submission" date="2020-06" db="EMBL/GenBank/DDBJ databases">
        <title>The endosymbiont of the kinetoplastid Bodo saltans is a Paracaedibacter-like alpha-proteobacterium possessing a putative toxin-antitoxin system.</title>
        <authorList>
            <person name="Midha S."/>
            <person name="Rigden D.J."/>
            <person name="Siozios S."/>
            <person name="Hurst G.D.D."/>
            <person name="Jackson A.P."/>
        </authorList>
    </citation>
    <scope>NUCLEOTIDE SEQUENCE [LARGE SCALE GENOMIC DNA]</scope>
    <source>
        <strain evidence="9">Lake Konstanz</strain>
    </source>
</reference>
<feature type="binding site" evidence="7">
    <location>
        <begin position="109"/>
        <end position="115"/>
    </location>
    <ligand>
        <name>ATP</name>
        <dbReference type="ChEBI" id="CHEBI:30616"/>
    </ligand>
</feature>
<comment type="catalytic activity">
    <reaction evidence="7">
        <text>UDP-N-acetyl-alpha-D-muramoyl-L-alanine + D-glutamate + ATP = UDP-N-acetyl-alpha-D-muramoyl-L-alanyl-D-glutamate + ADP + phosphate + H(+)</text>
        <dbReference type="Rhea" id="RHEA:16429"/>
        <dbReference type="ChEBI" id="CHEBI:15378"/>
        <dbReference type="ChEBI" id="CHEBI:29986"/>
        <dbReference type="ChEBI" id="CHEBI:30616"/>
        <dbReference type="ChEBI" id="CHEBI:43474"/>
        <dbReference type="ChEBI" id="CHEBI:83898"/>
        <dbReference type="ChEBI" id="CHEBI:83900"/>
        <dbReference type="ChEBI" id="CHEBI:456216"/>
        <dbReference type="EC" id="6.3.2.9"/>
    </reaction>
</comment>
<dbReference type="NCBIfam" id="TIGR01087">
    <property type="entry name" value="murD"/>
    <property type="match status" value="1"/>
</dbReference>
<dbReference type="SUPFAM" id="SSF53244">
    <property type="entry name" value="MurD-like peptide ligases, peptide-binding domain"/>
    <property type="match status" value="1"/>
</dbReference>
<comment type="subcellular location">
    <subcellularLocation>
        <location evidence="1 7">Cytoplasm</location>
    </subcellularLocation>
</comment>
<dbReference type="GO" id="GO:0005737">
    <property type="term" value="C:cytoplasm"/>
    <property type="evidence" value="ECO:0007669"/>
    <property type="project" value="UniProtKB-SubCell"/>
</dbReference>
<keyword evidence="10" id="KW-1185">Reference proteome</keyword>
<dbReference type="PANTHER" id="PTHR43692:SF1">
    <property type="entry name" value="UDP-N-ACETYLMURAMOYLALANINE--D-GLUTAMATE LIGASE"/>
    <property type="match status" value="1"/>
</dbReference>
<dbReference type="GO" id="GO:0009252">
    <property type="term" value="P:peptidoglycan biosynthetic process"/>
    <property type="evidence" value="ECO:0007669"/>
    <property type="project" value="UniProtKB-UniRule"/>
</dbReference>
<dbReference type="EMBL" id="CP054719">
    <property type="protein sequence ID" value="QOL20444.1"/>
    <property type="molecule type" value="Genomic_DNA"/>
</dbReference>
<evidence type="ECO:0000256" key="6">
    <source>
        <dbReference type="ARBA" id="ARBA00022840"/>
    </source>
</evidence>
<dbReference type="InterPro" id="IPR036565">
    <property type="entry name" value="Mur-like_cat_sf"/>
</dbReference>
<organism evidence="9 10">
    <name type="scientific">Candidatus Bodocaedibacter vickermanii</name>
    <dbReference type="NCBI Taxonomy" id="2741701"/>
    <lineage>
        <taxon>Bacteria</taxon>
        <taxon>Pseudomonadati</taxon>
        <taxon>Pseudomonadota</taxon>
        <taxon>Alphaproteobacteria</taxon>
        <taxon>Holosporales</taxon>
        <taxon>Candidatus Paracaedibacteraceae</taxon>
        <taxon>Candidatus Bodocaedibacter</taxon>
    </lineage>
</organism>
<dbReference type="Pfam" id="PF08245">
    <property type="entry name" value="Mur_ligase_M"/>
    <property type="match status" value="1"/>
</dbReference>
<evidence type="ECO:0000259" key="8">
    <source>
        <dbReference type="Pfam" id="PF08245"/>
    </source>
</evidence>
<dbReference type="UniPathway" id="UPA00219"/>
<comment type="pathway">
    <text evidence="2 7">Cell wall biogenesis; peptidoglycan biosynthesis.</text>
</comment>
<dbReference type="InterPro" id="IPR013221">
    <property type="entry name" value="Mur_ligase_cen"/>
</dbReference>
<protein>
    <recommendedName>
        <fullName evidence="7">UDP-N-acetylmuramoylalanine--D-glutamate ligase</fullName>
        <ecNumber evidence="7">6.3.2.9</ecNumber>
    </recommendedName>
    <alternativeName>
        <fullName evidence="7">D-glutamic acid-adding enzyme</fullName>
    </alternativeName>
    <alternativeName>
        <fullName evidence="7">UDP-N-acetylmuramoyl-L-alanyl-D-glutamate synthetase</fullName>
    </alternativeName>
</protein>
<accession>A0A7L9RV52</accession>
<keyword evidence="7" id="KW-0133">Cell shape</keyword>
<dbReference type="Pfam" id="PF21799">
    <property type="entry name" value="MurD-like_N"/>
    <property type="match status" value="1"/>
</dbReference>
<keyword evidence="5 7" id="KW-0547">Nucleotide-binding</keyword>
<evidence type="ECO:0000313" key="9">
    <source>
        <dbReference type="EMBL" id="QOL20444.1"/>
    </source>
</evidence>
<dbReference type="GO" id="GO:0005524">
    <property type="term" value="F:ATP binding"/>
    <property type="evidence" value="ECO:0007669"/>
    <property type="project" value="UniProtKB-UniRule"/>
</dbReference>
<dbReference type="InterPro" id="IPR005762">
    <property type="entry name" value="MurD"/>
</dbReference>
<dbReference type="KEGG" id="pbal:CPBP_01238"/>
<keyword evidence="7" id="KW-0961">Cell wall biogenesis/degradation</keyword>
<keyword evidence="7" id="KW-0131">Cell cycle</keyword>
<dbReference type="HAMAP" id="MF_00639">
    <property type="entry name" value="MurD"/>
    <property type="match status" value="1"/>
</dbReference>
<keyword evidence="6 7" id="KW-0067">ATP-binding</keyword>
<sequence length="450" mass="49353">MKYIIGLGKTGVSVVRYFLEHQIPFIAWDDTPVLQEKVQLMGGAIVAPSQAPWHAVEELILSPGIPTTFPTPHVAVQLAKKYHIPYVGDVEYWYKRTQYSGYRYVGVTGTNGKSTTHAIIDYVLNALNLPHFSGGNSGVPVLDAPKLASGAVINLEMSSYQLDILDQMTFDAGVILNITPDHLDRHGNMENYILSKITQITRVKPGGLKVVGVDCPGGKEAYDSLTASGQTDIIPISATQVVEKGIYTVGNQVISTENDGNTVLGLIPDSLPGAHNAQNVMAAMLVCRHLEIDVSEFFRVLPSYPGLAHRQERVLDTPKALFINDSKATNADATLPALKTYLNVYWIVGGIAKDEGVVPLLPYLEYVEKIFLIGESAERFQAELKSVSPLVLKMDTLDNAMNFIAKELDQADHKVTVLLSPACASQDQFQNFEHRGRVFTEIVQQQFGSK</sequence>
<name>A0A7L9RV52_9PROT</name>
<comment type="function">
    <text evidence="7">Cell wall formation. Catalyzes the addition of glutamate to the nucleotide precursor UDP-N-acetylmuramoyl-L-alanine (UMA).</text>
</comment>
<dbReference type="Gene3D" id="3.40.1190.10">
    <property type="entry name" value="Mur-like, catalytic domain"/>
    <property type="match status" value="1"/>
</dbReference>
<dbReference type="AlphaFoldDB" id="A0A7L9RV52"/>
<dbReference type="GO" id="GO:0071555">
    <property type="term" value="P:cell wall organization"/>
    <property type="evidence" value="ECO:0007669"/>
    <property type="project" value="UniProtKB-KW"/>
</dbReference>
<dbReference type="RefSeq" id="WP_350331988.1">
    <property type="nucleotide sequence ID" value="NZ_CP054719.1"/>
</dbReference>
<keyword evidence="3 7" id="KW-0963">Cytoplasm</keyword>
<evidence type="ECO:0000256" key="3">
    <source>
        <dbReference type="ARBA" id="ARBA00022490"/>
    </source>
</evidence>
<proteinExistence type="inferred from homology"/>
<keyword evidence="4 7" id="KW-0436">Ligase</keyword>
<dbReference type="SUPFAM" id="SSF53623">
    <property type="entry name" value="MurD-like peptide ligases, catalytic domain"/>
    <property type="match status" value="1"/>
</dbReference>
<dbReference type="GO" id="GO:0051301">
    <property type="term" value="P:cell division"/>
    <property type="evidence" value="ECO:0007669"/>
    <property type="project" value="UniProtKB-KW"/>
</dbReference>
<comment type="similarity">
    <text evidence="7">Belongs to the MurCDEF family.</text>
</comment>
<dbReference type="EC" id="6.3.2.9" evidence="7"/>
<evidence type="ECO:0000256" key="1">
    <source>
        <dbReference type="ARBA" id="ARBA00004496"/>
    </source>
</evidence>
<keyword evidence="7" id="KW-0132">Cell division</keyword>
<evidence type="ECO:0000313" key="10">
    <source>
        <dbReference type="Proteomes" id="UP000594001"/>
    </source>
</evidence>
<dbReference type="Gene3D" id="3.90.190.20">
    <property type="entry name" value="Mur ligase, C-terminal domain"/>
    <property type="match status" value="1"/>
</dbReference>